<keyword evidence="2" id="KW-1185">Reference proteome</keyword>
<proteinExistence type="predicted"/>
<dbReference type="EMBL" id="CAEQ01002174">
    <property type="protein sequence ID" value="CCD16118.1"/>
    <property type="molecule type" value="Genomic_DNA"/>
</dbReference>
<accession>F9WFP1</accession>
<evidence type="ECO:0000313" key="1">
    <source>
        <dbReference type="EMBL" id="CCD16118.1"/>
    </source>
</evidence>
<dbReference type="AlphaFoldDB" id="F9WFP1"/>
<gene>
    <name evidence="1" type="ORF">TCIL3000_0_01320</name>
</gene>
<sequence length="131" mass="14343">MKKDSFIAGETKDKDTNDKALWTASPHTIPHLKKTLAAFHDFKDSAAKITQKLDEIGKIESQIEPCLSNETTEQGPTQSCFQNAVKLNAELKAANDLLARYQKEKGPLTSASALTLRPSVMSLWCLIAALA</sequence>
<protein>
    <submittedName>
        <fullName evidence="1">Uncharacterized protein</fullName>
    </submittedName>
</protein>
<organism evidence="1 2">
    <name type="scientific">Trypanosoma congolense (strain IL3000)</name>
    <dbReference type="NCBI Taxonomy" id="1068625"/>
    <lineage>
        <taxon>Eukaryota</taxon>
        <taxon>Discoba</taxon>
        <taxon>Euglenozoa</taxon>
        <taxon>Kinetoplastea</taxon>
        <taxon>Metakinetoplastina</taxon>
        <taxon>Trypanosomatida</taxon>
        <taxon>Trypanosomatidae</taxon>
        <taxon>Trypanosoma</taxon>
        <taxon>Nannomonas</taxon>
    </lineage>
</organism>
<reference evidence="1 2" key="2">
    <citation type="journal article" date="2012" name="Proc. Natl. Acad. Sci. U.S.A.">
        <title>Antigenic diversity is generated by distinct evolutionary mechanisms in African trypanosome species.</title>
        <authorList>
            <person name="Jackson A.P."/>
            <person name="Berry A."/>
            <person name="Aslett M."/>
            <person name="Allison H.C."/>
            <person name="Burton P."/>
            <person name="Vavrova-Anderson J."/>
            <person name="Brown R."/>
            <person name="Browne H."/>
            <person name="Corton N."/>
            <person name="Hauser H."/>
            <person name="Gamble J."/>
            <person name="Gilderthorp R."/>
            <person name="Marcello L."/>
            <person name="McQuillan J."/>
            <person name="Otto T.D."/>
            <person name="Quail M.A."/>
            <person name="Sanders M.J."/>
            <person name="van Tonder A."/>
            <person name="Ginger M.L."/>
            <person name="Field M.C."/>
            <person name="Barry J.D."/>
            <person name="Hertz-Fowler C."/>
            <person name="Berriman M."/>
        </authorList>
    </citation>
    <scope>NUCLEOTIDE SEQUENCE [LARGE SCALE GENOMIC DNA]</scope>
    <source>
        <strain evidence="1 2">IL3000</strain>
    </source>
</reference>
<reference evidence="2" key="1">
    <citation type="submission" date="2011-07" db="EMBL/GenBank/DDBJ databases">
        <title>Divergent evolution of antigenic variation in African trypanosomes.</title>
        <authorList>
            <person name="Jackson A.P."/>
            <person name="Berry A."/>
            <person name="Allison H.C."/>
            <person name="Burton P."/>
            <person name="Anderson J."/>
            <person name="Aslett M."/>
            <person name="Brown R."/>
            <person name="Corton N."/>
            <person name="Harris D."/>
            <person name="Hauser H."/>
            <person name="Gamble J."/>
            <person name="Gilderthorp R."/>
            <person name="McQuillan J."/>
            <person name="Quail M.A."/>
            <person name="Sanders M."/>
            <person name="Van Tonder A."/>
            <person name="Ginger M.L."/>
            <person name="Donelson J.E."/>
            <person name="Field M.C."/>
            <person name="Barry J.D."/>
            <person name="Berriman M."/>
            <person name="Hertz-Fowler C."/>
        </authorList>
    </citation>
    <scope>NUCLEOTIDE SEQUENCE [LARGE SCALE GENOMIC DNA]</scope>
    <source>
        <strain evidence="2">IL3000</strain>
    </source>
</reference>
<comment type="caution">
    <text evidence="1">The sequence shown here is derived from an EMBL/GenBank/DDBJ whole genome shotgun (WGS) entry which is preliminary data.</text>
</comment>
<dbReference type="Proteomes" id="UP000000702">
    <property type="component" value="Unassembled WGS sequence"/>
</dbReference>
<evidence type="ECO:0000313" key="2">
    <source>
        <dbReference type="Proteomes" id="UP000000702"/>
    </source>
</evidence>
<name>F9WFP1_TRYCI</name>